<dbReference type="GO" id="GO:0004176">
    <property type="term" value="F:ATP-dependent peptidase activity"/>
    <property type="evidence" value="ECO:0007669"/>
    <property type="project" value="InterPro"/>
</dbReference>
<evidence type="ECO:0000256" key="1">
    <source>
        <dbReference type="ARBA" id="ARBA00007039"/>
    </source>
</evidence>
<reference evidence="3 4" key="1">
    <citation type="journal article" date="2018" name="Front. Plant Sci.">
        <title>Red Clover (Trifolium pratense) and Zigzag Clover (T. medium) - A Picture of Genomic Similarities and Differences.</title>
        <authorList>
            <person name="Dluhosova J."/>
            <person name="Istvanek J."/>
            <person name="Nedelnik J."/>
            <person name="Repkova J."/>
        </authorList>
    </citation>
    <scope>NUCLEOTIDE SEQUENCE [LARGE SCALE GENOMIC DNA]</scope>
    <source>
        <strain evidence="4">cv. 10/8</strain>
        <tissue evidence="3">Leaf</tissue>
    </source>
</reference>
<dbReference type="PRINTS" id="PR00127">
    <property type="entry name" value="CLPPROTEASEP"/>
</dbReference>
<keyword evidence="3" id="KW-0378">Hydrolase</keyword>
<dbReference type="GO" id="GO:0009532">
    <property type="term" value="C:plastid stroma"/>
    <property type="evidence" value="ECO:0007669"/>
    <property type="project" value="UniProtKB-ARBA"/>
</dbReference>
<dbReference type="GO" id="GO:0006515">
    <property type="term" value="P:protein quality control for misfolded or incompletely synthesized proteins"/>
    <property type="evidence" value="ECO:0007669"/>
    <property type="project" value="TreeGrafter"/>
</dbReference>
<dbReference type="Gene3D" id="3.90.226.10">
    <property type="entry name" value="2-enoyl-CoA Hydratase, Chain A, domain 1"/>
    <property type="match status" value="1"/>
</dbReference>
<dbReference type="GO" id="GO:0051117">
    <property type="term" value="F:ATPase binding"/>
    <property type="evidence" value="ECO:0007669"/>
    <property type="project" value="TreeGrafter"/>
</dbReference>
<gene>
    <name evidence="3" type="ORF">A2U01_0020183</name>
</gene>
<dbReference type="InterPro" id="IPR023562">
    <property type="entry name" value="ClpP/TepA"/>
</dbReference>
<dbReference type="GO" id="GO:0009368">
    <property type="term" value="C:endopeptidase Clp complex"/>
    <property type="evidence" value="ECO:0007669"/>
    <property type="project" value="TreeGrafter"/>
</dbReference>
<comment type="caution">
    <text evidence="3">The sequence shown here is derived from an EMBL/GenBank/DDBJ whole genome shotgun (WGS) entry which is preliminary data.</text>
</comment>
<accession>A0A392NHB8</accession>
<dbReference type="GO" id="GO:0004252">
    <property type="term" value="F:serine-type endopeptidase activity"/>
    <property type="evidence" value="ECO:0007669"/>
    <property type="project" value="InterPro"/>
</dbReference>
<proteinExistence type="inferred from homology"/>
<evidence type="ECO:0000313" key="4">
    <source>
        <dbReference type="Proteomes" id="UP000265520"/>
    </source>
</evidence>
<comment type="similarity">
    <text evidence="1 2">Belongs to the peptidase S14 family.</text>
</comment>
<dbReference type="SUPFAM" id="SSF52096">
    <property type="entry name" value="ClpP/crotonase"/>
    <property type="match status" value="1"/>
</dbReference>
<dbReference type="Pfam" id="PF00574">
    <property type="entry name" value="CLP_protease"/>
    <property type="match status" value="1"/>
</dbReference>
<dbReference type="EMBL" id="LXQA010039577">
    <property type="protein sequence ID" value="MCH99172.1"/>
    <property type="molecule type" value="Genomic_DNA"/>
</dbReference>
<dbReference type="InterPro" id="IPR029045">
    <property type="entry name" value="ClpP/crotonase-like_dom_sf"/>
</dbReference>
<dbReference type="Proteomes" id="UP000265520">
    <property type="component" value="Unassembled WGS sequence"/>
</dbReference>
<dbReference type="PANTHER" id="PTHR10381">
    <property type="entry name" value="ATP-DEPENDENT CLP PROTEASE PROTEOLYTIC SUBUNIT"/>
    <property type="match status" value="1"/>
</dbReference>
<name>A0A392NHB8_9FABA</name>
<keyword evidence="4" id="KW-1185">Reference proteome</keyword>
<dbReference type="InterPro" id="IPR001907">
    <property type="entry name" value="ClpP"/>
</dbReference>
<dbReference type="AlphaFoldDB" id="A0A392NHB8"/>
<sequence>MDNNGSSKYSMRVSMYRGRGRGGRRRRAPPDLPSLLLDARICFLGMPIVPAVTELIVAQLMWLDYDNPSKPIYLYINSSGTQNAKKENVGSETDAYSIADMISHVKSDVYTINLSMAFGQAAMLLAIGKKGYRAVLPNSSSWTWRNQFQMFRDWP</sequence>
<protein>
    <recommendedName>
        <fullName evidence="2">ATP-dependent Clp protease proteolytic subunit</fullName>
    </recommendedName>
</protein>
<dbReference type="PANTHER" id="PTHR10381:SF55">
    <property type="entry name" value="ATP-DEPENDENT CLP PROTEASE PROTEOLYTIC SUBUNIT-RELATED PROTEIN 1, CHLOROPLASTIC"/>
    <property type="match status" value="1"/>
</dbReference>
<keyword evidence="3" id="KW-0645">Protease</keyword>
<dbReference type="CDD" id="cd07017">
    <property type="entry name" value="S14_ClpP_2"/>
    <property type="match status" value="1"/>
</dbReference>
<evidence type="ECO:0000256" key="2">
    <source>
        <dbReference type="RuleBase" id="RU003567"/>
    </source>
</evidence>
<organism evidence="3 4">
    <name type="scientific">Trifolium medium</name>
    <dbReference type="NCBI Taxonomy" id="97028"/>
    <lineage>
        <taxon>Eukaryota</taxon>
        <taxon>Viridiplantae</taxon>
        <taxon>Streptophyta</taxon>
        <taxon>Embryophyta</taxon>
        <taxon>Tracheophyta</taxon>
        <taxon>Spermatophyta</taxon>
        <taxon>Magnoliopsida</taxon>
        <taxon>eudicotyledons</taxon>
        <taxon>Gunneridae</taxon>
        <taxon>Pentapetalae</taxon>
        <taxon>rosids</taxon>
        <taxon>fabids</taxon>
        <taxon>Fabales</taxon>
        <taxon>Fabaceae</taxon>
        <taxon>Papilionoideae</taxon>
        <taxon>50 kb inversion clade</taxon>
        <taxon>NPAAA clade</taxon>
        <taxon>Hologalegina</taxon>
        <taxon>IRL clade</taxon>
        <taxon>Trifolieae</taxon>
        <taxon>Trifolium</taxon>
    </lineage>
</organism>
<evidence type="ECO:0000313" key="3">
    <source>
        <dbReference type="EMBL" id="MCH99172.1"/>
    </source>
</evidence>